<comment type="caution">
    <text evidence="1">The sequence shown here is derived from an EMBL/GenBank/DDBJ whole genome shotgun (WGS) entry which is preliminary data.</text>
</comment>
<dbReference type="Proteomes" id="UP000616151">
    <property type="component" value="Unassembled WGS sequence"/>
</dbReference>
<protein>
    <submittedName>
        <fullName evidence="1">Uncharacterized protein</fullName>
    </submittedName>
</protein>
<organism evidence="1 2">
    <name type="scientific">Taklimakanibacter albus</name>
    <dbReference type="NCBI Taxonomy" id="2800327"/>
    <lineage>
        <taxon>Bacteria</taxon>
        <taxon>Pseudomonadati</taxon>
        <taxon>Pseudomonadota</taxon>
        <taxon>Alphaproteobacteria</taxon>
        <taxon>Hyphomicrobiales</taxon>
        <taxon>Aestuariivirgaceae</taxon>
        <taxon>Taklimakanibacter</taxon>
    </lineage>
</organism>
<dbReference type="EMBL" id="JAENHL010000007">
    <property type="protein sequence ID" value="MBK1867403.1"/>
    <property type="molecule type" value="Genomic_DNA"/>
</dbReference>
<reference evidence="1" key="1">
    <citation type="submission" date="2021-01" db="EMBL/GenBank/DDBJ databases">
        <authorList>
            <person name="Sun Q."/>
        </authorList>
    </citation>
    <scope>NUCLEOTIDE SEQUENCE</scope>
    <source>
        <strain evidence="1">YIM B02566</strain>
    </source>
</reference>
<evidence type="ECO:0000313" key="1">
    <source>
        <dbReference type="EMBL" id="MBK1867403.1"/>
    </source>
</evidence>
<accession>A0ACC5R470</accession>
<gene>
    <name evidence="1" type="ORF">JHL16_13690</name>
</gene>
<sequence length="120" mass="12845">MIEVLVAYTLYIIIMAIPFLVIAAIAGIFLAGIAATVTGVSGGRSPKALLGLIMLVASSSTATMITYWATTPPADASTMGPHNIVYKTYQEMRAQFQALRWLHDGTFERDTGQQQPPGGQ</sequence>
<keyword evidence="2" id="KW-1185">Reference proteome</keyword>
<proteinExistence type="predicted"/>
<name>A0ACC5R470_9HYPH</name>
<evidence type="ECO:0000313" key="2">
    <source>
        <dbReference type="Proteomes" id="UP000616151"/>
    </source>
</evidence>